<dbReference type="Gene3D" id="3.40.50.720">
    <property type="entry name" value="NAD(P)-binding Rossmann-like Domain"/>
    <property type="match status" value="1"/>
</dbReference>
<evidence type="ECO:0000256" key="1">
    <source>
        <dbReference type="ARBA" id="ARBA00006484"/>
    </source>
</evidence>
<dbReference type="STRING" id="205917.A0A4Y9ZAD1"/>
<dbReference type="PRINTS" id="PR00081">
    <property type="entry name" value="GDHRDH"/>
</dbReference>
<keyword evidence="5" id="KW-1185">Reference proteome</keyword>
<comment type="similarity">
    <text evidence="1">Belongs to the short-chain dehydrogenases/reductases (SDR) family.</text>
</comment>
<dbReference type="Pfam" id="PF00106">
    <property type="entry name" value="adh_short"/>
    <property type="match status" value="1"/>
</dbReference>
<dbReference type="GO" id="GO:0016491">
    <property type="term" value="F:oxidoreductase activity"/>
    <property type="evidence" value="ECO:0007669"/>
    <property type="project" value="UniProtKB-KW"/>
</dbReference>
<dbReference type="SUPFAM" id="SSF51735">
    <property type="entry name" value="NAD(P)-binding Rossmann-fold domains"/>
    <property type="match status" value="1"/>
</dbReference>
<evidence type="ECO:0000256" key="3">
    <source>
        <dbReference type="ARBA" id="ARBA00023002"/>
    </source>
</evidence>
<dbReference type="AlphaFoldDB" id="A0A4Y9ZAD1"/>
<evidence type="ECO:0000313" key="4">
    <source>
        <dbReference type="EMBL" id="TFY71120.1"/>
    </source>
</evidence>
<organism evidence="4 5">
    <name type="scientific">Dentipellis fragilis</name>
    <dbReference type="NCBI Taxonomy" id="205917"/>
    <lineage>
        <taxon>Eukaryota</taxon>
        <taxon>Fungi</taxon>
        <taxon>Dikarya</taxon>
        <taxon>Basidiomycota</taxon>
        <taxon>Agaricomycotina</taxon>
        <taxon>Agaricomycetes</taxon>
        <taxon>Russulales</taxon>
        <taxon>Hericiaceae</taxon>
        <taxon>Dentipellis</taxon>
    </lineage>
</organism>
<accession>A0A4Y9ZAD1</accession>
<evidence type="ECO:0000313" key="5">
    <source>
        <dbReference type="Proteomes" id="UP000298327"/>
    </source>
</evidence>
<dbReference type="InterPro" id="IPR002347">
    <property type="entry name" value="SDR_fam"/>
</dbReference>
<sequence length="345" mass="38221">MFPPAPVWSVDGIPDLSGQIMIVTGGNTGIGRETVKVLYVTLPALSLSLIMSLTQALLAHNAKVYMACRDEGKANRTISALEQETGEKAIFLHLDLSDLESVRKAADEFLSSETQLHVLFNNAAVMACPMDELSKQGYDLQFATNVMGHFFLTELLMPALRAAASSATDKKARVITTSAAANYLYTINWDSFKDGRARRAMDINELYYQSKHANVVVSREVARRYGHDGIVSISLNPGQNSLFGGRFPLSSVLRSVSHTHSTGNLKTDLQRYLSGFRKAWIDRILYPAPMGALTQLWAGTSPETADFNGKFLIPWARLGEARKETGDPEVGKRLWEWLEEQCKPY</sequence>
<dbReference type="PANTHER" id="PTHR24320:SF236">
    <property type="entry name" value="SHORT-CHAIN DEHYDROGENASE-RELATED"/>
    <property type="match status" value="1"/>
</dbReference>
<evidence type="ECO:0008006" key="6">
    <source>
        <dbReference type="Google" id="ProtNLM"/>
    </source>
</evidence>
<dbReference type="OrthoDB" id="191139at2759"/>
<evidence type="ECO:0000256" key="2">
    <source>
        <dbReference type="ARBA" id="ARBA00022857"/>
    </source>
</evidence>
<protein>
    <recommendedName>
        <fullName evidence="6">NAD(P)-binding protein</fullName>
    </recommendedName>
</protein>
<comment type="caution">
    <text evidence="4">The sequence shown here is derived from an EMBL/GenBank/DDBJ whole genome shotgun (WGS) entry which is preliminary data.</text>
</comment>
<name>A0A4Y9ZAD1_9AGAM</name>
<gene>
    <name evidence="4" type="ORF">EVG20_g1896</name>
</gene>
<reference evidence="4 5" key="1">
    <citation type="submission" date="2019-02" db="EMBL/GenBank/DDBJ databases">
        <title>Genome sequencing of the rare red list fungi Dentipellis fragilis.</title>
        <authorList>
            <person name="Buettner E."/>
            <person name="Kellner H."/>
        </authorList>
    </citation>
    <scope>NUCLEOTIDE SEQUENCE [LARGE SCALE GENOMIC DNA]</scope>
    <source>
        <strain evidence="4 5">DSM 105465</strain>
    </source>
</reference>
<dbReference type="EMBL" id="SEOQ01000066">
    <property type="protein sequence ID" value="TFY71120.1"/>
    <property type="molecule type" value="Genomic_DNA"/>
</dbReference>
<proteinExistence type="inferred from homology"/>
<dbReference type="PANTHER" id="PTHR24320">
    <property type="entry name" value="RETINOL DEHYDROGENASE"/>
    <property type="match status" value="1"/>
</dbReference>
<keyword evidence="3" id="KW-0560">Oxidoreductase</keyword>
<keyword evidence="2" id="KW-0521">NADP</keyword>
<dbReference type="InterPro" id="IPR036291">
    <property type="entry name" value="NAD(P)-bd_dom_sf"/>
</dbReference>
<dbReference type="Proteomes" id="UP000298327">
    <property type="component" value="Unassembled WGS sequence"/>
</dbReference>